<reference evidence="1" key="1">
    <citation type="submission" date="2020-05" db="EMBL/GenBank/DDBJ databases">
        <title>Phylogenomic resolution of chytrid fungi.</title>
        <authorList>
            <person name="Stajich J.E."/>
            <person name="Amses K."/>
            <person name="Simmons R."/>
            <person name="Seto K."/>
            <person name="Myers J."/>
            <person name="Bonds A."/>
            <person name="Quandt C.A."/>
            <person name="Barry K."/>
            <person name="Liu P."/>
            <person name="Grigoriev I."/>
            <person name="Longcore J.E."/>
            <person name="James T.Y."/>
        </authorList>
    </citation>
    <scope>NUCLEOTIDE SEQUENCE</scope>
    <source>
        <strain evidence="1">JEL0318</strain>
    </source>
</reference>
<evidence type="ECO:0000313" key="2">
    <source>
        <dbReference type="Proteomes" id="UP001212841"/>
    </source>
</evidence>
<evidence type="ECO:0000313" key="1">
    <source>
        <dbReference type="EMBL" id="KAJ3025420.1"/>
    </source>
</evidence>
<dbReference type="Proteomes" id="UP001212841">
    <property type="component" value="Unassembled WGS sequence"/>
</dbReference>
<accession>A0AAD5WVR6</accession>
<sequence>LYDPKVAVFLLESLETYRTIARSSPTPTTANILLQELETQTFETLALSPKILLQRGGKVKGSTISFQVYVSTILVHIQNHIISSSPSNTDLWWRALSSFLKPLLDWAHRKNEKQNNNSSSDTASIVSVESDNTIGTGLDGDREWGGVVKGVWKVLEEVEGVCVGVLREFCETVGKAGFVEIGEGDEEKEGKREEVVRRCFDVFGILIRWRKGREDVGMFFAFVL</sequence>
<comment type="caution">
    <text evidence="1">The sequence shown here is derived from an EMBL/GenBank/DDBJ whole genome shotgun (WGS) entry which is preliminary data.</text>
</comment>
<dbReference type="EMBL" id="JADGJD010003138">
    <property type="protein sequence ID" value="KAJ3025420.1"/>
    <property type="molecule type" value="Genomic_DNA"/>
</dbReference>
<protein>
    <submittedName>
        <fullName evidence="1">Uncharacterized protein</fullName>
    </submittedName>
</protein>
<organism evidence="1 2">
    <name type="scientific">Rhizophlyctis rosea</name>
    <dbReference type="NCBI Taxonomy" id="64517"/>
    <lineage>
        <taxon>Eukaryota</taxon>
        <taxon>Fungi</taxon>
        <taxon>Fungi incertae sedis</taxon>
        <taxon>Chytridiomycota</taxon>
        <taxon>Chytridiomycota incertae sedis</taxon>
        <taxon>Chytridiomycetes</taxon>
        <taxon>Rhizophlyctidales</taxon>
        <taxon>Rhizophlyctidaceae</taxon>
        <taxon>Rhizophlyctis</taxon>
    </lineage>
</organism>
<gene>
    <name evidence="1" type="ORF">HK097_006684</name>
</gene>
<feature type="non-terminal residue" evidence="1">
    <location>
        <position position="1"/>
    </location>
</feature>
<keyword evidence="2" id="KW-1185">Reference proteome</keyword>
<proteinExistence type="predicted"/>
<name>A0AAD5WVR6_9FUNG</name>
<dbReference type="AlphaFoldDB" id="A0AAD5WVR6"/>